<sequence>MTRQAAANTSRTQTKSTAIILKVAQSMSQLGIAALPRNYELVYEALSGRLPQLSRDLAALGATPKQDALDELGLKHHLIAHGALAADRARATAQEELSDLALQLRHSLAQRHAFRSQLDRFKDRLACDPVAGLTEFADDAARLRDAAGLLMNEEQAFLTALQSSAERFAVLEGAFAESRKPLTRDPVTGLPNRQALNARLKTLLESEDEKEPVALIVASVEGLRGLAEQHGAATAEKALGKLSTLFRKSIKKSDFVARVGGQEFAFLCSDVTEENAQAIAQRIRQSVGALRIALPGRAFTAETLSLAAGIAVAQPLATPTDFMQQAELALSAARSGSRSGVLVYSAELGGRRPRTYSPHAA</sequence>
<dbReference type="Pfam" id="PF00990">
    <property type="entry name" value="GGDEF"/>
    <property type="match status" value="1"/>
</dbReference>
<feature type="domain" description="GGDEF" evidence="2">
    <location>
        <begin position="211"/>
        <end position="346"/>
    </location>
</feature>
<gene>
    <name evidence="3" type="ORF">HT585_05785</name>
</gene>
<dbReference type="Gene3D" id="3.30.70.270">
    <property type="match status" value="1"/>
</dbReference>
<proteinExistence type="predicted"/>
<evidence type="ECO:0000256" key="1">
    <source>
        <dbReference type="ARBA" id="ARBA00012528"/>
    </source>
</evidence>
<keyword evidence="4" id="KW-1185">Reference proteome</keyword>
<dbReference type="EC" id="2.7.7.65" evidence="1"/>
<evidence type="ECO:0000313" key="3">
    <source>
        <dbReference type="EMBL" id="NVD38358.1"/>
    </source>
</evidence>
<reference evidence="3 4" key="1">
    <citation type="submission" date="2020-06" db="EMBL/GenBank/DDBJ databases">
        <authorList>
            <person name="Grouzdev D.S."/>
        </authorList>
    </citation>
    <scope>NUCLEOTIDE SEQUENCE [LARGE SCALE GENOMIC DNA]</scope>
    <source>
        <strain evidence="3 4">HO-A22</strain>
    </source>
</reference>
<dbReference type="CDD" id="cd01949">
    <property type="entry name" value="GGDEF"/>
    <property type="match status" value="1"/>
</dbReference>
<protein>
    <recommendedName>
        <fullName evidence="1">diguanylate cyclase</fullName>
        <ecNumber evidence="1">2.7.7.65</ecNumber>
    </recommendedName>
</protein>
<dbReference type="GO" id="GO:0043709">
    <property type="term" value="P:cell adhesion involved in single-species biofilm formation"/>
    <property type="evidence" value="ECO:0007669"/>
    <property type="project" value="TreeGrafter"/>
</dbReference>
<dbReference type="InterPro" id="IPR000160">
    <property type="entry name" value="GGDEF_dom"/>
</dbReference>
<organism evidence="3 4">
    <name type="scientific">Ensifer oleiphilus</name>
    <dbReference type="NCBI Taxonomy" id="2742698"/>
    <lineage>
        <taxon>Bacteria</taxon>
        <taxon>Pseudomonadati</taxon>
        <taxon>Pseudomonadota</taxon>
        <taxon>Alphaproteobacteria</taxon>
        <taxon>Hyphomicrobiales</taxon>
        <taxon>Rhizobiaceae</taxon>
        <taxon>Sinorhizobium/Ensifer group</taxon>
        <taxon>Ensifer</taxon>
    </lineage>
</organism>
<accession>A0A7Y6UM94</accession>
<dbReference type="InterPro" id="IPR050469">
    <property type="entry name" value="Diguanylate_Cyclase"/>
</dbReference>
<evidence type="ECO:0000259" key="2">
    <source>
        <dbReference type="PROSITE" id="PS50887"/>
    </source>
</evidence>
<dbReference type="RefSeq" id="WP_176351995.1">
    <property type="nucleotide sequence ID" value="NZ_JABWDU010000001.1"/>
</dbReference>
<dbReference type="Proteomes" id="UP000520198">
    <property type="component" value="Unassembled WGS sequence"/>
</dbReference>
<dbReference type="AlphaFoldDB" id="A0A7Y6UM94"/>
<name>A0A7Y6UM94_9HYPH</name>
<dbReference type="PANTHER" id="PTHR45138">
    <property type="entry name" value="REGULATORY COMPONENTS OF SENSORY TRANSDUCTION SYSTEM"/>
    <property type="match status" value="1"/>
</dbReference>
<dbReference type="NCBIfam" id="TIGR00254">
    <property type="entry name" value="GGDEF"/>
    <property type="match status" value="1"/>
</dbReference>
<dbReference type="SUPFAM" id="SSF55073">
    <property type="entry name" value="Nucleotide cyclase"/>
    <property type="match status" value="1"/>
</dbReference>
<dbReference type="EMBL" id="JABWDU010000001">
    <property type="protein sequence ID" value="NVD38358.1"/>
    <property type="molecule type" value="Genomic_DNA"/>
</dbReference>
<dbReference type="PROSITE" id="PS50887">
    <property type="entry name" value="GGDEF"/>
    <property type="match status" value="1"/>
</dbReference>
<dbReference type="GO" id="GO:0052621">
    <property type="term" value="F:diguanylate cyclase activity"/>
    <property type="evidence" value="ECO:0007669"/>
    <property type="project" value="UniProtKB-EC"/>
</dbReference>
<dbReference type="SMART" id="SM00267">
    <property type="entry name" value="GGDEF"/>
    <property type="match status" value="1"/>
</dbReference>
<comment type="caution">
    <text evidence="3">The sequence shown here is derived from an EMBL/GenBank/DDBJ whole genome shotgun (WGS) entry which is preliminary data.</text>
</comment>
<evidence type="ECO:0000313" key="4">
    <source>
        <dbReference type="Proteomes" id="UP000520198"/>
    </source>
</evidence>
<dbReference type="GO" id="GO:0005886">
    <property type="term" value="C:plasma membrane"/>
    <property type="evidence" value="ECO:0007669"/>
    <property type="project" value="TreeGrafter"/>
</dbReference>
<dbReference type="GO" id="GO:1902201">
    <property type="term" value="P:negative regulation of bacterial-type flagellum-dependent cell motility"/>
    <property type="evidence" value="ECO:0007669"/>
    <property type="project" value="TreeGrafter"/>
</dbReference>
<dbReference type="InterPro" id="IPR043128">
    <property type="entry name" value="Rev_trsase/Diguanyl_cyclase"/>
</dbReference>
<dbReference type="InterPro" id="IPR029787">
    <property type="entry name" value="Nucleotide_cyclase"/>
</dbReference>
<dbReference type="PANTHER" id="PTHR45138:SF24">
    <property type="entry name" value="DIGUANYLATE CYCLASE DGCC-RELATED"/>
    <property type="match status" value="1"/>
</dbReference>